<proteinExistence type="predicted"/>
<dbReference type="EMBL" id="KQ416249">
    <property type="protein sequence ID" value="KOF97895.1"/>
    <property type="molecule type" value="Genomic_DNA"/>
</dbReference>
<protein>
    <submittedName>
        <fullName evidence="1">Uncharacterized protein</fullName>
    </submittedName>
</protein>
<name>A0A0L8IA53_OCTBM</name>
<gene>
    <name evidence="1" type="ORF">OCBIM_22028110mg</name>
</gene>
<sequence>MQWRHTKTGLYQIWRRFSEGKIVTGGNPIGRRAAEIFCRYSVRELYNSAKVIHCA</sequence>
<reference evidence="1" key="1">
    <citation type="submission" date="2015-07" db="EMBL/GenBank/DDBJ databases">
        <title>MeaNS - Measles Nucleotide Surveillance Program.</title>
        <authorList>
            <person name="Tran T."/>
            <person name="Druce J."/>
        </authorList>
    </citation>
    <scope>NUCLEOTIDE SEQUENCE</scope>
    <source>
        <strain evidence="1">UCB-OBI-ISO-001</strain>
        <tissue evidence="1">Gonad</tissue>
    </source>
</reference>
<accession>A0A0L8IA53</accession>
<evidence type="ECO:0000313" key="1">
    <source>
        <dbReference type="EMBL" id="KOF97895.1"/>
    </source>
</evidence>
<dbReference type="AlphaFoldDB" id="A0A0L8IA53"/>
<organism evidence="1">
    <name type="scientific">Octopus bimaculoides</name>
    <name type="common">California two-spotted octopus</name>
    <dbReference type="NCBI Taxonomy" id="37653"/>
    <lineage>
        <taxon>Eukaryota</taxon>
        <taxon>Metazoa</taxon>
        <taxon>Spiralia</taxon>
        <taxon>Lophotrochozoa</taxon>
        <taxon>Mollusca</taxon>
        <taxon>Cephalopoda</taxon>
        <taxon>Coleoidea</taxon>
        <taxon>Octopodiformes</taxon>
        <taxon>Octopoda</taxon>
        <taxon>Incirrata</taxon>
        <taxon>Octopodidae</taxon>
        <taxon>Octopus</taxon>
    </lineage>
</organism>